<accession>A0ABS8WFQ0</accession>
<dbReference type="EMBL" id="JAIMJA010000033">
    <property type="protein sequence ID" value="MCE2597090.1"/>
    <property type="molecule type" value="Genomic_DNA"/>
</dbReference>
<evidence type="ECO:0000256" key="1">
    <source>
        <dbReference type="SAM" id="Phobius"/>
    </source>
</evidence>
<proteinExistence type="predicted"/>
<organism evidence="2 3">
    <name type="scientific">Motilimonas cestriensis</name>
    <dbReference type="NCBI Taxonomy" id="2742685"/>
    <lineage>
        <taxon>Bacteria</taxon>
        <taxon>Pseudomonadati</taxon>
        <taxon>Pseudomonadota</taxon>
        <taxon>Gammaproteobacteria</taxon>
        <taxon>Alteromonadales</taxon>
        <taxon>Alteromonadales genera incertae sedis</taxon>
        <taxon>Motilimonas</taxon>
    </lineage>
</organism>
<gene>
    <name evidence="2" type="ORF">K6Y31_20150</name>
</gene>
<reference evidence="2 3" key="1">
    <citation type="journal article" date="2022" name="Environ. Microbiol. Rep.">
        <title>Eco-phylogenetic analyses reveal divergent evolution of vitamin B12 metabolism in the marine bacterial family 'Psychromonadaceae'.</title>
        <authorList>
            <person name="Jin X."/>
            <person name="Yang Y."/>
            <person name="Cao H."/>
            <person name="Gao B."/>
            <person name="Zhao Z."/>
        </authorList>
    </citation>
    <scope>NUCLEOTIDE SEQUENCE [LARGE SCALE GENOMIC DNA]</scope>
    <source>
        <strain evidence="2 3">MKS20</strain>
    </source>
</reference>
<sequence>MPTPPPNAASPVANVPVPTAVELPPIKLAIGPDAAPAVYTATTTAITIIAIGLQLLLGGGGAMALGLMSPKMSLSLYGLKLSAPL</sequence>
<feature type="transmembrane region" description="Helical" evidence="1">
    <location>
        <begin position="45"/>
        <end position="67"/>
    </location>
</feature>
<keyword evidence="3" id="KW-1185">Reference proteome</keyword>
<keyword evidence="1" id="KW-0472">Membrane</keyword>
<keyword evidence="1" id="KW-1133">Transmembrane helix</keyword>
<name>A0ABS8WFQ0_9GAMM</name>
<evidence type="ECO:0000313" key="3">
    <source>
        <dbReference type="Proteomes" id="UP001201273"/>
    </source>
</evidence>
<evidence type="ECO:0000313" key="2">
    <source>
        <dbReference type="EMBL" id="MCE2597090.1"/>
    </source>
</evidence>
<protein>
    <submittedName>
        <fullName evidence="2">Uncharacterized protein</fullName>
    </submittedName>
</protein>
<dbReference type="RefSeq" id="WP_233054834.1">
    <property type="nucleotide sequence ID" value="NZ_JAIMJA010000033.1"/>
</dbReference>
<dbReference type="Proteomes" id="UP001201273">
    <property type="component" value="Unassembled WGS sequence"/>
</dbReference>
<comment type="caution">
    <text evidence="2">The sequence shown here is derived from an EMBL/GenBank/DDBJ whole genome shotgun (WGS) entry which is preliminary data.</text>
</comment>
<keyword evidence="1" id="KW-0812">Transmembrane</keyword>